<dbReference type="EMBL" id="LR134384">
    <property type="protein sequence ID" value="VEH16078.1"/>
    <property type="molecule type" value="Genomic_DNA"/>
</dbReference>
<gene>
    <name evidence="1" type="ORF">NCTC13071_02095</name>
</gene>
<accession>A0A3S5EPE0</accession>
<organism evidence="1 2">
    <name type="scientific">Segatella oris</name>
    <dbReference type="NCBI Taxonomy" id="28135"/>
    <lineage>
        <taxon>Bacteria</taxon>
        <taxon>Pseudomonadati</taxon>
        <taxon>Bacteroidota</taxon>
        <taxon>Bacteroidia</taxon>
        <taxon>Bacteroidales</taxon>
        <taxon>Prevotellaceae</taxon>
        <taxon>Segatella</taxon>
    </lineage>
</organism>
<sequence>MKKIEHLPVNWVNGLKLNNGHFFETYYNMVDTVRQNREECLTSHSYGFGENLTDTKNPIEWEIKGDSLETFSICLKSCNAVTRSGLSIIYDQSLYGDYIPAVNIKDVDADLKKDQVFYIVLSVNPYKLLPVGMPDPEVTPLHHPYALPEVNLQLLTEVQVNQNFMEYNCIIAGKCIVEGGLFDIDKQYIPPVQRICHDERLLSFLDIFQRHVKVIYDYALSIYRKNVTDARRDRLVENTFALCNVVQDFYNMSIFDLEHLSSEQPPIYLVHLANRLANKLLTTLRIMPEKESEYLLQYFNEWTNISPADFLQTVGEVGNITYKHTDIFSSLKSISSLMKQLERVFKKMSELEYVGLMRENIILSEDSDGNTSENDKKSWKVWE</sequence>
<dbReference type="KEGG" id="poc:NCTC13071_02095"/>
<dbReference type="RefSeq" id="WP_018921090.1">
    <property type="nucleotide sequence ID" value="NZ_LR134384.1"/>
</dbReference>
<reference evidence="1 2" key="1">
    <citation type="submission" date="2018-12" db="EMBL/GenBank/DDBJ databases">
        <authorList>
            <consortium name="Pathogen Informatics"/>
        </authorList>
    </citation>
    <scope>NUCLEOTIDE SEQUENCE [LARGE SCALE GENOMIC DNA]</scope>
    <source>
        <strain evidence="1 2">NCTC13071</strain>
    </source>
</reference>
<proteinExistence type="predicted"/>
<name>A0A3S5EPE0_9BACT</name>
<dbReference type="AlphaFoldDB" id="A0A3S5EPE0"/>
<evidence type="ECO:0000313" key="1">
    <source>
        <dbReference type="EMBL" id="VEH16078.1"/>
    </source>
</evidence>
<evidence type="ECO:0000313" key="2">
    <source>
        <dbReference type="Proteomes" id="UP000274578"/>
    </source>
</evidence>
<evidence type="ECO:0008006" key="3">
    <source>
        <dbReference type="Google" id="ProtNLM"/>
    </source>
</evidence>
<protein>
    <recommendedName>
        <fullName evidence="3">Type VI secretion, VC_A0110, EvfL, ImpJ, VasE</fullName>
    </recommendedName>
</protein>
<dbReference type="Proteomes" id="UP000274578">
    <property type="component" value="Chromosome 1"/>
</dbReference>
<dbReference type="GeneID" id="85012870"/>